<dbReference type="EMBL" id="JARJCN010000008">
    <property type="protein sequence ID" value="KAJ7098627.1"/>
    <property type="molecule type" value="Genomic_DNA"/>
</dbReference>
<keyword evidence="1" id="KW-0472">Membrane</keyword>
<feature type="transmembrane region" description="Helical" evidence="1">
    <location>
        <begin position="14"/>
        <end position="35"/>
    </location>
</feature>
<evidence type="ECO:0000313" key="2">
    <source>
        <dbReference type="EMBL" id="KAJ7098627.1"/>
    </source>
</evidence>
<dbReference type="AlphaFoldDB" id="A0AAD6UGU2"/>
<evidence type="ECO:0008006" key="4">
    <source>
        <dbReference type="Google" id="ProtNLM"/>
    </source>
</evidence>
<proteinExistence type="predicted"/>
<feature type="transmembrane region" description="Helical" evidence="1">
    <location>
        <begin position="97"/>
        <end position="116"/>
    </location>
</feature>
<gene>
    <name evidence="2" type="ORF">B0H15DRAFT_584566</name>
</gene>
<keyword evidence="3" id="KW-1185">Reference proteome</keyword>
<organism evidence="2 3">
    <name type="scientific">Mycena belliarum</name>
    <dbReference type="NCBI Taxonomy" id="1033014"/>
    <lineage>
        <taxon>Eukaryota</taxon>
        <taxon>Fungi</taxon>
        <taxon>Dikarya</taxon>
        <taxon>Basidiomycota</taxon>
        <taxon>Agaricomycotina</taxon>
        <taxon>Agaricomycetes</taxon>
        <taxon>Agaricomycetidae</taxon>
        <taxon>Agaricales</taxon>
        <taxon>Marasmiineae</taxon>
        <taxon>Mycenaceae</taxon>
        <taxon>Mycena</taxon>
    </lineage>
</organism>
<keyword evidence="1" id="KW-0812">Transmembrane</keyword>
<feature type="transmembrane region" description="Helical" evidence="1">
    <location>
        <begin position="128"/>
        <end position="158"/>
    </location>
</feature>
<evidence type="ECO:0000256" key="1">
    <source>
        <dbReference type="SAM" id="Phobius"/>
    </source>
</evidence>
<feature type="transmembrane region" description="Helical" evidence="1">
    <location>
        <begin position="178"/>
        <end position="203"/>
    </location>
</feature>
<evidence type="ECO:0000313" key="3">
    <source>
        <dbReference type="Proteomes" id="UP001222325"/>
    </source>
</evidence>
<reference evidence="2" key="1">
    <citation type="submission" date="2023-03" db="EMBL/GenBank/DDBJ databases">
        <title>Massive genome expansion in bonnet fungi (Mycena s.s.) driven by repeated elements and novel gene families across ecological guilds.</title>
        <authorList>
            <consortium name="Lawrence Berkeley National Laboratory"/>
            <person name="Harder C.B."/>
            <person name="Miyauchi S."/>
            <person name="Viragh M."/>
            <person name="Kuo A."/>
            <person name="Thoen E."/>
            <person name="Andreopoulos B."/>
            <person name="Lu D."/>
            <person name="Skrede I."/>
            <person name="Drula E."/>
            <person name="Henrissat B."/>
            <person name="Morin E."/>
            <person name="Kohler A."/>
            <person name="Barry K."/>
            <person name="LaButti K."/>
            <person name="Morin E."/>
            <person name="Salamov A."/>
            <person name="Lipzen A."/>
            <person name="Mereny Z."/>
            <person name="Hegedus B."/>
            <person name="Baldrian P."/>
            <person name="Stursova M."/>
            <person name="Weitz H."/>
            <person name="Taylor A."/>
            <person name="Grigoriev I.V."/>
            <person name="Nagy L.G."/>
            <person name="Martin F."/>
            <person name="Kauserud H."/>
        </authorList>
    </citation>
    <scope>NUCLEOTIDE SEQUENCE</scope>
    <source>
        <strain evidence="2">CBHHK173m</strain>
    </source>
</reference>
<protein>
    <recommendedName>
        <fullName evidence="4">Transmembrane protein</fullName>
    </recommendedName>
</protein>
<keyword evidence="1" id="KW-1133">Transmembrane helix</keyword>
<comment type="caution">
    <text evidence="2">The sequence shown here is derived from an EMBL/GenBank/DDBJ whole genome shotgun (WGS) entry which is preliminary data.</text>
</comment>
<name>A0AAD6UGU2_9AGAR</name>
<sequence length="227" mass="24950">MSSPAVSTTTPLDVILGAVVLTGVLGSLFFGAACIQTYNYFQNYRSDGILVKGAVASLWLVDTFHIAVYTYTIWYYIVTAFYTAWIPQVMNWSFKFSVWLSVALVLLLDIFYMVFLTKLAPRYVLPTVVGLTVAAGNIVAVVLGVKIIIFTHFTNIYAISSSVRTSTDSQVSTNTTKAVIYLFFGLFCVKATSIAAAMSYCLYSSNDGFTRSTAGSLSFLRRADHLD</sequence>
<dbReference type="Proteomes" id="UP001222325">
    <property type="component" value="Unassembled WGS sequence"/>
</dbReference>
<accession>A0AAD6UGU2</accession>
<feature type="transmembrane region" description="Helical" evidence="1">
    <location>
        <begin position="56"/>
        <end position="77"/>
    </location>
</feature>